<comment type="pathway">
    <text evidence="3">Secondary metabolite biosynthesis; terpenoid biosynthesis.</text>
</comment>
<dbReference type="Gene3D" id="1.20.120.1780">
    <property type="entry name" value="UbiA prenyltransferase"/>
    <property type="match status" value="1"/>
</dbReference>
<evidence type="ECO:0000256" key="2">
    <source>
        <dbReference type="ARBA" id="ARBA00004141"/>
    </source>
</evidence>
<evidence type="ECO:0000256" key="7">
    <source>
        <dbReference type="ARBA" id="ARBA00022989"/>
    </source>
</evidence>
<dbReference type="InterPro" id="IPR006370">
    <property type="entry name" value="HB_polyprenyltransferase-like"/>
</dbReference>
<dbReference type="FunFam" id="1.20.120.1780:FF:000001">
    <property type="entry name" value="4-hydroxybenzoate octaprenyltransferase"/>
    <property type="match status" value="1"/>
</dbReference>
<comment type="subcellular location">
    <subcellularLocation>
        <location evidence="2">Membrane</location>
        <topology evidence="2">Multi-pass membrane protein</topology>
    </subcellularLocation>
</comment>
<gene>
    <name evidence="10" type="ORF">QBC38DRAFT_401266</name>
</gene>
<organism evidence="10 11">
    <name type="scientific">Podospora fimiseda</name>
    <dbReference type="NCBI Taxonomy" id="252190"/>
    <lineage>
        <taxon>Eukaryota</taxon>
        <taxon>Fungi</taxon>
        <taxon>Dikarya</taxon>
        <taxon>Ascomycota</taxon>
        <taxon>Pezizomycotina</taxon>
        <taxon>Sordariomycetes</taxon>
        <taxon>Sordariomycetidae</taxon>
        <taxon>Sordariales</taxon>
        <taxon>Podosporaceae</taxon>
        <taxon>Podospora</taxon>
    </lineage>
</organism>
<evidence type="ECO:0000256" key="8">
    <source>
        <dbReference type="ARBA" id="ARBA00023136"/>
    </source>
</evidence>
<keyword evidence="5" id="KW-0808">Transferase</keyword>
<evidence type="ECO:0000313" key="10">
    <source>
        <dbReference type="EMBL" id="KAK4222536.1"/>
    </source>
</evidence>
<feature type="transmembrane region" description="Helical" evidence="9">
    <location>
        <begin position="242"/>
        <end position="263"/>
    </location>
</feature>
<dbReference type="AlphaFoldDB" id="A0AAN6YPG8"/>
<accession>A0AAN6YPG8</accession>
<dbReference type="GO" id="GO:0008412">
    <property type="term" value="F:4-hydroxybenzoate polyprenyltransferase activity"/>
    <property type="evidence" value="ECO:0007669"/>
    <property type="project" value="TreeGrafter"/>
</dbReference>
<feature type="transmembrane region" description="Helical" evidence="9">
    <location>
        <begin position="202"/>
        <end position="221"/>
    </location>
</feature>
<reference evidence="10" key="1">
    <citation type="journal article" date="2023" name="Mol. Phylogenet. Evol.">
        <title>Genome-scale phylogeny and comparative genomics of the fungal order Sordariales.</title>
        <authorList>
            <person name="Hensen N."/>
            <person name="Bonometti L."/>
            <person name="Westerberg I."/>
            <person name="Brannstrom I.O."/>
            <person name="Guillou S."/>
            <person name="Cros-Aarteil S."/>
            <person name="Calhoun S."/>
            <person name="Haridas S."/>
            <person name="Kuo A."/>
            <person name="Mondo S."/>
            <person name="Pangilinan J."/>
            <person name="Riley R."/>
            <person name="LaButti K."/>
            <person name="Andreopoulos B."/>
            <person name="Lipzen A."/>
            <person name="Chen C."/>
            <person name="Yan M."/>
            <person name="Daum C."/>
            <person name="Ng V."/>
            <person name="Clum A."/>
            <person name="Steindorff A."/>
            <person name="Ohm R.A."/>
            <person name="Martin F."/>
            <person name="Silar P."/>
            <person name="Natvig D.O."/>
            <person name="Lalanne C."/>
            <person name="Gautier V."/>
            <person name="Ament-Velasquez S.L."/>
            <person name="Kruys A."/>
            <person name="Hutchinson M.I."/>
            <person name="Powell A.J."/>
            <person name="Barry K."/>
            <person name="Miller A.N."/>
            <person name="Grigoriev I.V."/>
            <person name="Debuchy R."/>
            <person name="Gladieux P."/>
            <person name="Hiltunen Thoren M."/>
            <person name="Johannesson H."/>
        </authorList>
    </citation>
    <scope>NUCLEOTIDE SEQUENCE</scope>
    <source>
        <strain evidence="10">CBS 990.96</strain>
    </source>
</reference>
<comment type="similarity">
    <text evidence="4">Belongs to the UbiA prenyltransferase family.</text>
</comment>
<evidence type="ECO:0000256" key="9">
    <source>
        <dbReference type="SAM" id="Phobius"/>
    </source>
</evidence>
<feature type="non-terminal residue" evidence="10">
    <location>
        <position position="323"/>
    </location>
</feature>
<evidence type="ECO:0000256" key="4">
    <source>
        <dbReference type="ARBA" id="ARBA00005985"/>
    </source>
</evidence>
<dbReference type="GO" id="GO:0005743">
    <property type="term" value="C:mitochondrial inner membrane"/>
    <property type="evidence" value="ECO:0007669"/>
    <property type="project" value="TreeGrafter"/>
</dbReference>
<evidence type="ECO:0000256" key="6">
    <source>
        <dbReference type="ARBA" id="ARBA00022692"/>
    </source>
</evidence>
<keyword evidence="6 9" id="KW-0812">Transmembrane</keyword>
<feature type="transmembrane region" description="Helical" evidence="9">
    <location>
        <begin position="269"/>
        <end position="290"/>
    </location>
</feature>
<protein>
    <submittedName>
        <fullName evidence="10">UbiA prenyltransferase family-domain-containing protein</fullName>
    </submittedName>
</protein>
<evidence type="ECO:0000256" key="1">
    <source>
        <dbReference type="ARBA" id="ARBA00001946"/>
    </source>
</evidence>
<reference evidence="10" key="2">
    <citation type="submission" date="2023-05" db="EMBL/GenBank/DDBJ databases">
        <authorList>
            <consortium name="Lawrence Berkeley National Laboratory"/>
            <person name="Steindorff A."/>
            <person name="Hensen N."/>
            <person name="Bonometti L."/>
            <person name="Westerberg I."/>
            <person name="Brannstrom I.O."/>
            <person name="Guillou S."/>
            <person name="Cros-Aarteil S."/>
            <person name="Calhoun S."/>
            <person name="Haridas S."/>
            <person name="Kuo A."/>
            <person name="Mondo S."/>
            <person name="Pangilinan J."/>
            <person name="Riley R."/>
            <person name="Labutti K."/>
            <person name="Andreopoulos B."/>
            <person name="Lipzen A."/>
            <person name="Chen C."/>
            <person name="Yanf M."/>
            <person name="Daum C."/>
            <person name="Ng V."/>
            <person name="Clum A."/>
            <person name="Ohm R."/>
            <person name="Martin F."/>
            <person name="Silar P."/>
            <person name="Natvig D."/>
            <person name="Lalanne C."/>
            <person name="Gautier V."/>
            <person name="Ament-Velasquez S.L."/>
            <person name="Kruys A."/>
            <person name="Hutchinson M.I."/>
            <person name="Powell A.J."/>
            <person name="Barry K."/>
            <person name="Miller A.N."/>
            <person name="Grigoriev I.V."/>
            <person name="Debuchy R."/>
            <person name="Gladieux P."/>
            <person name="Thoren M.H."/>
            <person name="Johannesson H."/>
        </authorList>
    </citation>
    <scope>NUCLEOTIDE SEQUENCE</scope>
    <source>
        <strain evidence="10">CBS 990.96</strain>
    </source>
</reference>
<feature type="transmembrane region" description="Helical" evidence="9">
    <location>
        <begin position="173"/>
        <end position="196"/>
    </location>
</feature>
<evidence type="ECO:0000313" key="11">
    <source>
        <dbReference type="Proteomes" id="UP001301958"/>
    </source>
</evidence>
<keyword evidence="8 9" id="KW-0472">Membrane</keyword>
<sequence>MSFKTNNVKNGGTLSKQYGGIHAGGWVDLFPKSWIPYIQLCRLSPPAGLILIFFPHLFGALHAGATRNLPIDEVARVSALLVGGSFFYNNAGHAWNDLVDADIDSKIERTRKRPIPRGDVSKTAAFIFSASQALGCLIFLFPMPIDAAMAALATFLATTYYPYAKRHFPAPQLVLGFCLTWGVMVGSAGAGVPAPWTDPSTLYLFVGSALWVIIYDTIYAHQDLVDDLKLGVKSTAVLFGRWSRAALWFLWAIMSASFVASGVYGGLGFPYYAISVPGAVMSIGIMIASVDLKDPASCWAWFTQGTNTGALIAGGLVGEYLLR</sequence>
<proteinExistence type="inferred from homology"/>
<dbReference type="GO" id="GO:0006744">
    <property type="term" value="P:ubiquinone biosynthetic process"/>
    <property type="evidence" value="ECO:0007669"/>
    <property type="project" value="TreeGrafter"/>
</dbReference>
<comment type="caution">
    <text evidence="10">The sequence shown here is derived from an EMBL/GenBank/DDBJ whole genome shotgun (WGS) entry which is preliminary data.</text>
</comment>
<dbReference type="InterPro" id="IPR039653">
    <property type="entry name" value="Prenyltransferase"/>
</dbReference>
<dbReference type="EMBL" id="MU865466">
    <property type="protein sequence ID" value="KAK4222536.1"/>
    <property type="molecule type" value="Genomic_DNA"/>
</dbReference>
<dbReference type="InterPro" id="IPR000537">
    <property type="entry name" value="UbiA_prenyltransferase"/>
</dbReference>
<dbReference type="HAMAP" id="MF_01635">
    <property type="entry name" value="UbiA"/>
    <property type="match status" value="1"/>
</dbReference>
<evidence type="ECO:0000256" key="5">
    <source>
        <dbReference type="ARBA" id="ARBA00022679"/>
    </source>
</evidence>
<dbReference type="Pfam" id="PF01040">
    <property type="entry name" value="UbiA"/>
    <property type="match status" value="1"/>
</dbReference>
<keyword evidence="11" id="KW-1185">Reference proteome</keyword>
<dbReference type="PANTHER" id="PTHR11048:SF39">
    <property type="entry name" value="POLYPRENYL TRANSFERASE AUSN"/>
    <property type="match status" value="1"/>
</dbReference>
<evidence type="ECO:0000256" key="3">
    <source>
        <dbReference type="ARBA" id="ARBA00004721"/>
    </source>
</evidence>
<comment type="cofactor">
    <cofactor evidence="1">
        <name>Mg(2+)</name>
        <dbReference type="ChEBI" id="CHEBI:18420"/>
    </cofactor>
</comment>
<dbReference type="Gene3D" id="1.10.357.140">
    <property type="entry name" value="UbiA prenyltransferase"/>
    <property type="match status" value="1"/>
</dbReference>
<name>A0AAN6YPG8_9PEZI</name>
<dbReference type="Proteomes" id="UP001301958">
    <property type="component" value="Unassembled WGS sequence"/>
</dbReference>
<keyword evidence="7 9" id="KW-1133">Transmembrane helix</keyword>
<dbReference type="PANTHER" id="PTHR11048">
    <property type="entry name" value="PRENYLTRANSFERASES"/>
    <property type="match status" value="1"/>
</dbReference>
<dbReference type="CDD" id="cd13959">
    <property type="entry name" value="PT_UbiA_COQ2"/>
    <property type="match status" value="1"/>
</dbReference>
<dbReference type="InterPro" id="IPR044878">
    <property type="entry name" value="UbiA_sf"/>
</dbReference>